<accession>A0ABC8ST91</accession>
<gene>
    <name evidence="2" type="ORF">ILEXP_LOCUS28852</name>
</gene>
<reference evidence="2 3" key="1">
    <citation type="submission" date="2024-02" db="EMBL/GenBank/DDBJ databases">
        <authorList>
            <person name="Vignale AGUSTIN F."/>
            <person name="Sosa J E."/>
            <person name="Modenutti C."/>
        </authorList>
    </citation>
    <scope>NUCLEOTIDE SEQUENCE [LARGE SCALE GENOMIC DNA]</scope>
</reference>
<organism evidence="2 3">
    <name type="scientific">Ilex paraguariensis</name>
    <name type="common">yerba mate</name>
    <dbReference type="NCBI Taxonomy" id="185542"/>
    <lineage>
        <taxon>Eukaryota</taxon>
        <taxon>Viridiplantae</taxon>
        <taxon>Streptophyta</taxon>
        <taxon>Embryophyta</taxon>
        <taxon>Tracheophyta</taxon>
        <taxon>Spermatophyta</taxon>
        <taxon>Magnoliopsida</taxon>
        <taxon>eudicotyledons</taxon>
        <taxon>Gunneridae</taxon>
        <taxon>Pentapetalae</taxon>
        <taxon>asterids</taxon>
        <taxon>campanulids</taxon>
        <taxon>Aquifoliales</taxon>
        <taxon>Aquifoliaceae</taxon>
        <taxon>Ilex</taxon>
    </lineage>
</organism>
<sequence>LKHAMKESRQMAWMEEEGRRHFVSNASSRSNKGHFFGPGSSQPSGLGIKRGPPRSYSVKEGASVPISGIDPYMFSSKQKLVKGMFSSEKHEKVGKAISKFFLFNAIPFNAADSGPYYQSMIDTIADVGPGIKSPTGYKIGSSYLEEEV</sequence>
<feature type="region of interest" description="Disordered" evidence="1">
    <location>
        <begin position="27"/>
        <end position="59"/>
    </location>
</feature>
<dbReference type="EMBL" id="CAUOFW020003469">
    <property type="protein sequence ID" value="CAK9160120.1"/>
    <property type="molecule type" value="Genomic_DNA"/>
</dbReference>
<comment type="caution">
    <text evidence="2">The sequence shown here is derived from an EMBL/GenBank/DDBJ whole genome shotgun (WGS) entry which is preliminary data.</text>
</comment>
<dbReference type="Proteomes" id="UP001642360">
    <property type="component" value="Unassembled WGS sequence"/>
</dbReference>
<proteinExistence type="predicted"/>
<name>A0ABC8ST91_9AQUA</name>
<feature type="non-terminal residue" evidence="2">
    <location>
        <position position="1"/>
    </location>
</feature>
<evidence type="ECO:0000313" key="2">
    <source>
        <dbReference type="EMBL" id="CAK9160120.1"/>
    </source>
</evidence>
<evidence type="ECO:0000313" key="3">
    <source>
        <dbReference type="Proteomes" id="UP001642360"/>
    </source>
</evidence>
<evidence type="ECO:0000256" key="1">
    <source>
        <dbReference type="SAM" id="MobiDB-lite"/>
    </source>
</evidence>
<dbReference type="AlphaFoldDB" id="A0ABC8ST91"/>
<keyword evidence="3" id="KW-1185">Reference proteome</keyword>
<protein>
    <submittedName>
        <fullName evidence="2">Uncharacterized protein</fullName>
    </submittedName>
</protein>